<name>E1RH22_METP4</name>
<dbReference type="AlphaFoldDB" id="E1RH22"/>
<gene>
    <name evidence="1" type="ordered locus">Mpet_0472</name>
</gene>
<dbReference type="Pfam" id="PF25924">
    <property type="entry name" value="MJECL33"/>
    <property type="match status" value="1"/>
</dbReference>
<dbReference type="HOGENOM" id="CLU_803190_0_0_2"/>
<sequence>MPKIHDLNGVKELIQAGFDDNEETLSKYKKYTKPQLKAYLIESNEKDLNNFRPPFGTWRKLSSDGWYILDSKDYNNSVFINTAGERVWTLYNIENAKESDLFIEKLVENNIGLDRCWLSRGYLHYKKNKSNWIQKGIGLKYLDGLAEEDEGGQFSLKAWYGNKQIEGLDKIIEEASDKLAIHSTRWKKISNGDTKISMEMYSEGKITINRAEDVDETLIEISEIANKYEDELIDASKLRDDKIGAFELNFEQKVDLSSFSKTVKKGKGQMRLWLTETESKDDFKRFKGVDLHNWDRLLIDIGEDYAYITVPGKGCINAVPRIATLQGEDNAGYTSIFYDGVEIFA</sequence>
<reference evidence="1 2" key="1">
    <citation type="journal article" date="2010" name="Stand. Genomic Sci.">
        <title>Complete genome sequence of Methanoplanus petrolearius type strain (SEBR 4847).</title>
        <authorList>
            <person name="Brambilla E."/>
            <person name="Djao O.D."/>
            <person name="Daligault H."/>
            <person name="Lapidus A."/>
            <person name="Lucas S."/>
            <person name="Hammon N."/>
            <person name="Nolan M."/>
            <person name="Tice H."/>
            <person name="Cheng J.F."/>
            <person name="Han C."/>
            <person name="Tapia R."/>
            <person name="Goodwin L."/>
            <person name="Pitluck S."/>
            <person name="Liolios K."/>
            <person name="Ivanova N."/>
            <person name="Mavromatis K."/>
            <person name="Mikhailova N."/>
            <person name="Pati A."/>
            <person name="Chen A."/>
            <person name="Palaniappan K."/>
            <person name="Land M."/>
            <person name="Hauser L."/>
            <person name="Chang Y.J."/>
            <person name="Jeffries C.D."/>
            <person name="Rohde M."/>
            <person name="Spring S."/>
            <person name="Sikorski J."/>
            <person name="Goker M."/>
            <person name="Woyke T."/>
            <person name="Bristow J."/>
            <person name="Eisen J.A."/>
            <person name="Markowitz V."/>
            <person name="Hugenholtz P."/>
            <person name="Kyrpides N.C."/>
            <person name="Klenk H.P."/>
        </authorList>
    </citation>
    <scope>NUCLEOTIDE SEQUENCE [LARGE SCALE GENOMIC DNA]</scope>
    <source>
        <strain evidence="2">DSM 11571 / OCM 486 / SEBR 4847</strain>
    </source>
</reference>
<keyword evidence="2" id="KW-1185">Reference proteome</keyword>
<dbReference type="RefSeq" id="WP_013328424.1">
    <property type="nucleotide sequence ID" value="NC_014507.1"/>
</dbReference>
<dbReference type="EMBL" id="CP002117">
    <property type="protein sequence ID" value="ADN35246.1"/>
    <property type="molecule type" value="Genomic_DNA"/>
</dbReference>
<proteinExistence type="predicted"/>
<dbReference type="InterPro" id="IPR058966">
    <property type="entry name" value="MJECL33-like"/>
</dbReference>
<dbReference type="eggNOG" id="arCOG06586">
    <property type="taxonomic scope" value="Archaea"/>
</dbReference>
<dbReference type="Proteomes" id="UP000006565">
    <property type="component" value="Chromosome"/>
</dbReference>
<dbReference type="KEGG" id="mpi:Mpet_0472"/>
<organism evidence="1 2">
    <name type="scientific">Methanolacinia petrolearia (strain DSM 11571 / OCM 486 / SEBR 4847)</name>
    <name type="common">Methanoplanus petrolearius</name>
    <dbReference type="NCBI Taxonomy" id="679926"/>
    <lineage>
        <taxon>Archaea</taxon>
        <taxon>Methanobacteriati</taxon>
        <taxon>Methanobacteriota</taxon>
        <taxon>Stenosarchaea group</taxon>
        <taxon>Methanomicrobia</taxon>
        <taxon>Methanomicrobiales</taxon>
        <taxon>Methanomicrobiaceae</taxon>
        <taxon>Methanolacinia</taxon>
    </lineage>
</organism>
<dbReference type="GeneID" id="9742920"/>
<dbReference type="OrthoDB" id="93587at2157"/>
<accession>E1RH22</accession>
<evidence type="ECO:0000313" key="1">
    <source>
        <dbReference type="EMBL" id="ADN35246.1"/>
    </source>
</evidence>
<dbReference type="STRING" id="679926.Mpet_0472"/>
<protein>
    <submittedName>
        <fullName evidence="1">Uncharacterized protein</fullName>
    </submittedName>
</protein>
<evidence type="ECO:0000313" key="2">
    <source>
        <dbReference type="Proteomes" id="UP000006565"/>
    </source>
</evidence>